<name>A0ABN5F3F2_9FLAO</name>
<dbReference type="Proteomes" id="UP000232721">
    <property type="component" value="Chromosome"/>
</dbReference>
<feature type="domain" description="Secretion system C-terminal sorting" evidence="3">
    <location>
        <begin position="302"/>
        <end position="364"/>
    </location>
</feature>
<evidence type="ECO:0000256" key="1">
    <source>
        <dbReference type="ARBA" id="ARBA00022729"/>
    </source>
</evidence>
<gene>
    <name evidence="4" type="ORF">BTO15_05170</name>
</gene>
<reference evidence="4 5" key="1">
    <citation type="submission" date="2017-02" db="EMBL/GenBank/DDBJ databases">
        <title>Trade-off between light-utilization and light-protection in marine flavobacteria.</title>
        <authorList>
            <person name="Kumagai Y."/>
            <person name="Yoshizawa S."/>
            <person name="Kogure K."/>
            <person name="Iwasaki W."/>
        </authorList>
    </citation>
    <scope>NUCLEOTIDE SEQUENCE [LARGE SCALE GENOMIC DNA]</scope>
    <source>
        <strain evidence="4 5">KCTC 23670</strain>
    </source>
</reference>
<dbReference type="NCBIfam" id="TIGR04183">
    <property type="entry name" value="Por_Secre_tail"/>
    <property type="match status" value="1"/>
</dbReference>
<proteinExistence type="predicted"/>
<evidence type="ECO:0000256" key="2">
    <source>
        <dbReference type="SAM" id="SignalP"/>
    </source>
</evidence>
<evidence type="ECO:0000313" key="5">
    <source>
        <dbReference type="Proteomes" id="UP000232721"/>
    </source>
</evidence>
<feature type="chain" id="PRO_5046656007" description="Secretion system C-terminal sorting domain-containing protein" evidence="2">
    <location>
        <begin position="20"/>
        <end position="369"/>
    </location>
</feature>
<feature type="signal peptide" evidence="2">
    <location>
        <begin position="1"/>
        <end position="19"/>
    </location>
</feature>
<evidence type="ECO:0000259" key="3">
    <source>
        <dbReference type="Pfam" id="PF18962"/>
    </source>
</evidence>
<dbReference type="RefSeq" id="WP_208890651.1">
    <property type="nucleotide sequence ID" value="NZ_CP019336.1"/>
</dbReference>
<organism evidence="4 5">
    <name type="scientific">Polaribacter sejongensis</name>
    <dbReference type="NCBI Taxonomy" id="985043"/>
    <lineage>
        <taxon>Bacteria</taxon>
        <taxon>Pseudomonadati</taxon>
        <taxon>Bacteroidota</taxon>
        <taxon>Flavobacteriia</taxon>
        <taxon>Flavobacteriales</taxon>
        <taxon>Flavobacteriaceae</taxon>
    </lineage>
</organism>
<accession>A0ABN5F3F2</accession>
<sequence>MKKNYFLLTLLCVSFLGFSQEFTIDFEGTDPLSSLPTGVTHVEPTENVLAYVAESSYIFDSAGGDIIQYVSDSGAGGQIIDRAQFANTVVTDTDSSSKTFQGDYTGHIIIDENALGADDFTLRLDYKQFGHKMGSTSCGFITIVGEESTGVWKSDRITSKNGGYTSGMGLAFGGFPYGTVLPVFKNIVLTYTASDQMYRFYVDGALASTSDAAQASGEWNNRKIYLGFTGQDHNATTDHLDATTGEFTTNGLRSDGRIADLQTRMDNIQVYKKAISDADVTKLFNGGTLAVNQLSKETFKTFPNPVKDVLYFSTNTVSSVEIYNILGAKVLSQKVTNSVDMSDLKAGIYLLKATDTNNLEVKTLKVVKE</sequence>
<dbReference type="EMBL" id="CP019336">
    <property type="protein sequence ID" value="AUC21531.1"/>
    <property type="molecule type" value="Genomic_DNA"/>
</dbReference>
<dbReference type="InterPro" id="IPR026444">
    <property type="entry name" value="Secre_tail"/>
</dbReference>
<keyword evidence="1 2" id="KW-0732">Signal</keyword>
<evidence type="ECO:0000313" key="4">
    <source>
        <dbReference type="EMBL" id="AUC21531.1"/>
    </source>
</evidence>
<keyword evidence="5" id="KW-1185">Reference proteome</keyword>
<dbReference type="Pfam" id="PF18962">
    <property type="entry name" value="Por_Secre_tail"/>
    <property type="match status" value="1"/>
</dbReference>
<dbReference type="Gene3D" id="2.60.120.200">
    <property type="match status" value="1"/>
</dbReference>
<protein>
    <recommendedName>
        <fullName evidence="3">Secretion system C-terminal sorting domain-containing protein</fullName>
    </recommendedName>
</protein>